<dbReference type="PRINTS" id="PR00702">
    <property type="entry name" value="ACRIFLAVINRP"/>
</dbReference>
<dbReference type="Proteomes" id="UP000238304">
    <property type="component" value="Chromosome"/>
</dbReference>
<evidence type="ECO:0000256" key="1">
    <source>
        <dbReference type="ARBA" id="ARBA00004651"/>
    </source>
</evidence>
<feature type="transmembrane region" description="Helical" evidence="9">
    <location>
        <begin position="870"/>
        <end position="887"/>
    </location>
</feature>
<dbReference type="Gene3D" id="3.30.70.1440">
    <property type="entry name" value="Multidrug efflux transporter AcrB pore domain"/>
    <property type="match status" value="1"/>
</dbReference>
<feature type="transmembrane region" description="Helical" evidence="9">
    <location>
        <begin position="923"/>
        <end position="944"/>
    </location>
</feature>
<feature type="transmembrane region" description="Helical" evidence="9">
    <location>
        <begin position="342"/>
        <end position="359"/>
    </location>
</feature>
<keyword evidence="11" id="KW-1185">Reference proteome</keyword>
<dbReference type="InterPro" id="IPR004763">
    <property type="entry name" value="CusA-like"/>
</dbReference>
<dbReference type="Gene3D" id="1.20.1640.10">
    <property type="entry name" value="Multidrug efflux transporter AcrB transmembrane domain"/>
    <property type="match status" value="2"/>
</dbReference>
<dbReference type="SUPFAM" id="SSF82714">
    <property type="entry name" value="Multidrug efflux transporter AcrB TolC docking domain, DN and DC subdomains"/>
    <property type="match status" value="2"/>
</dbReference>
<sequence>MLNKIISYSLSNRMLVLAASMLLLIGGTYTAMHTEVDVFPDLNAPTVVIMTEANGMAAEEVEQLVTFPVETAVNGATGVRRVRSSSTNGFSVVWVEFDWDTDIYLARQIVSEKLPIVSESLPPNVGKPTLGPQSSILGEMLIVGLTADSTSMPDLRTIADRIIRPRLLSTGGVAQVAVLGGDIKEYQIQLDPERMRHYGISLSEVMNATRQMNLNANGGVLYEYGNEYIVRGLLSTDCTERMGKAVVRSEDASRAPILLEDIADICTGAKLPRLGTASERGKPAVLMTVTKQPATSTIELTDKLEVSLKELQKNLPADVKVSTDIFRQSRFIESSIGNVQKSLLEGGIFVVIVLFLFLANARTTIISLVSLPLSLITSVLVLHHMGFTINTMSLGGMAIAIGSLVDDAIVDVENVYKRLRENRLKPVAEQLPITEVVFNASKEVRMPILNSTLIIIVSFVPLFFLSGMEGRMLVPLGIAFIVALAASTVVALTVTPVLCSYLLGKEGIGKEESANGDSAVARKMKEWYEQALTWVLAHKKGVLGGSVVLFITALACFFTLGRSFLPPFNEGSFTINLSSLPGISLDESDKMGRRAEELLLSIPEIQTVARKTGRAELDEHALGVNVSEIEAPFELKDRPRSELVAEVREKLGGIVGANVEIGQPISHRIDAMLSGTKANIAIKLFGDDLNRMFALGNEIKNTIQDIPGIADLTVEQQIERPQLILSPKREMLAKYGITLPEFAEVVNVCLAGETVSQVYEKTQSFDITVRIKEDRRDGMERISNLMIDTGDGRKIPLNHVAEIRSAMGPNTISRENVKRKIVISANVADRDLRSVVNDIQQRVDNQINLPEGYHLEYGGQFESEQAASRTLALTSFISIVVIFLLLYHEFRSVKESAIILINLPLALIGGVFALLVTTGEVSIPAVIGFISLFGIATRNGMLLISHYKHLQEEGHSLHDSIVHGSLDRLNPILMTALSSALALIPLALGGDLPGNEIQSPMAKVILGGLLTSTFLNGFIVPIVYGLSSHTPSPCREGRKLRNPMKKRYPTK</sequence>
<dbReference type="SUPFAM" id="SSF82866">
    <property type="entry name" value="Multidrug efflux transporter AcrB transmembrane domain"/>
    <property type="match status" value="2"/>
</dbReference>
<keyword evidence="6 9" id="KW-1133">Transmembrane helix</keyword>
<evidence type="ECO:0000256" key="6">
    <source>
        <dbReference type="ARBA" id="ARBA00022989"/>
    </source>
</evidence>
<comment type="similarity">
    <text evidence="2">Belongs to the resistance-nodulation-cell division (RND) (TC 2.A.6) family.</text>
</comment>
<dbReference type="NCBIfam" id="TIGR00914">
    <property type="entry name" value="2A0601"/>
    <property type="match status" value="1"/>
</dbReference>
<feature type="compositionally biased region" description="Basic residues" evidence="8">
    <location>
        <begin position="1038"/>
        <end position="1051"/>
    </location>
</feature>
<dbReference type="Pfam" id="PF00873">
    <property type="entry name" value="ACR_tran"/>
    <property type="match status" value="1"/>
</dbReference>
<keyword evidence="7 9" id="KW-0472">Membrane</keyword>
<gene>
    <name evidence="10" type="ORF">C4H11_01260</name>
</gene>
<dbReference type="Gene3D" id="3.30.70.1430">
    <property type="entry name" value="Multidrug efflux transporter AcrB pore domain"/>
    <property type="match status" value="2"/>
</dbReference>
<evidence type="ECO:0000256" key="4">
    <source>
        <dbReference type="ARBA" id="ARBA00022475"/>
    </source>
</evidence>
<keyword evidence="4" id="KW-1003">Cell membrane</keyword>
<proteinExistence type="inferred from homology"/>
<dbReference type="PANTHER" id="PTHR32063">
    <property type="match status" value="1"/>
</dbReference>
<feature type="region of interest" description="Disordered" evidence="8">
    <location>
        <begin position="1030"/>
        <end position="1051"/>
    </location>
</feature>
<evidence type="ECO:0000313" key="11">
    <source>
        <dbReference type="Proteomes" id="UP000238304"/>
    </source>
</evidence>
<dbReference type="InterPro" id="IPR027463">
    <property type="entry name" value="AcrB_DN_DC_subdom"/>
</dbReference>
<reference evidence="10 11" key="1">
    <citation type="submission" date="2018-02" db="EMBL/GenBank/DDBJ databases">
        <authorList>
            <person name="Holder M.E."/>
            <person name="Ajami N.J."/>
            <person name="Petrosino J.F."/>
        </authorList>
    </citation>
    <scope>NUCLEOTIDE SEQUENCE [LARGE SCALE GENOMIC DNA]</scope>
    <source>
        <strain evidence="10 11">ATCC 33285</strain>
    </source>
</reference>
<keyword evidence="5 9" id="KW-0812">Transmembrane</keyword>
<evidence type="ECO:0000256" key="7">
    <source>
        <dbReference type="ARBA" id="ARBA00023136"/>
    </source>
</evidence>
<dbReference type="SUPFAM" id="SSF82693">
    <property type="entry name" value="Multidrug efflux transporter AcrB pore domain, PN1, PN2, PC1 and PC2 subdomains"/>
    <property type="match status" value="2"/>
</dbReference>
<feature type="transmembrane region" description="Helical" evidence="9">
    <location>
        <begin position="899"/>
        <end position="917"/>
    </location>
</feature>
<evidence type="ECO:0000256" key="8">
    <source>
        <dbReference type="SAM" id="MobiDB-lite"/>
    </source>
</evidence>
<dbReference type="Gene3D" id="3.30.70.1320">
    <property type="entry name" value="Multidrug efflux transporter AcrB pore domain like"/>
    <property type="match status" value="1"/>
</dbReference>
<dbReference type="InterPro" id="IPR001036">
    <property type="entry name" value="Acrflvin-R"/>
</dbReference>
<feature type="transmembrane region" description="Helical" evidence="9">
    <location>
        <begin position="366"/>
        <end position="386"/>
    </location>
</feature>
<feature type="transmembrane region" description="Helical" evidence="9">
    <location>
        <begin position="448"/>
        <end position="466"/>
    </location>
</feature>
<feature type="transmembrane region" description="Helical" evidence="9">
    <location>
        <begin position="478"/>
        <end position="503"/>
    </location>
</feature>
<dbReference type="PANTHER" id="PTHR32063:SF4">
    <property type="entry name" value="SLR6043 PROTEIN"/>
    <property type="match status" value="1"/>
</dbReference>
<protein>
    <submittedName>
        <fullName evidence="10">CusA/CzcA family heavy metal efflux RND transporter</fullName>
    </submittedName>
</protein>
<evidence type="ECO:0000256" key="2">
    <source>
        <dbReference type="ARBA" id="ARBA00010942"/>
    </source>
</evidence>
<comment type="subcellular location">
    <subcellularLocation>
        <location evidence="1">Cell membrane</location>
        <topology evidence="1">Multi-pass membrane protein</topology>
    </subcellularLocation>
</comment>
<keyword evidence="3" id="KW-0813">Transport</keyword>
<evidence type="ECO:0000313" key="10">
    <source>
        <dbReference type="EMBL" id="AVM51766.1"/>
    </source>
</evidence>
<evidence type="ECO:0000256" key="9">
    <source>
        <dbReference type="SAM" id="Phobius"/>
    </source>
</evidence>
<dbReference type="Gene3D" id="3.30.2090.10">
    <property type="entry name" value="Multidrug efflux transporter AcrB TolC docking domain, DN and DC subdomains"/>
    <property type="match status" value="2"/>
</dbReference>
<organism evidence="10 11">
    <name type="scientific">Bacteroides zoogleoformans</name>
    <dbReference type="NCBI Taxonomy" id="28119"/>
    <lineage>
        <taxon>Bacteria</taxon>
        <taxon>Pseudomonadati</taxon>
        <taxon>Bacteroidota</taxon>
        <taxon>Bacteroidia</taxon>
        <taxon>Bacteroidales</taxon>
        <taxon>Bacteroidaceae</taxon>
        <taxon>Bacteroides</taxon>
    </lineage>
</organism>
<dbReference type="RefSeq" id="WP_106040151.1">
    <property type="nucleotide sequence ID" value="NZ_CP027231.1"/>
</dbReference>
<dbReference type="EMBL" id="CP027231">
    <property type="protein sequence ID" value="AVM51766.1"/>
    <property type="molecule type" value="Genomic_DNA"/>
</dbReference>
<feature type="transmembrane region" description="Helical" evidence="9">
    <location>
        <begin position="542"/>
        <end position="565"/>
    </location>
</feature>
<accession>A0ABM6T517</accession>
<evidence type="ECO:0000256" key="3">
    <source>
        <dbReference type="ARBA" id="ARBA00022448"/>
    </source>
</evidence>
<evidence type="ECO:0000256" key="5">
    <source>
        <dbReference type="ARBA" id="ARBA00022692"/>
    </source>
</evidence>
<feature type="transmembrane region" description="Helical" evidence="9">
    <location>
        <begin position="1004"/>
        <end position="1026"/>
    </location>
</feature>
<name>A0ABM6T517_9BACE</name>